<comment type="caution">
    <text evidence="3">The sequence shown here is derived from an EMBL/GenBank/DDBJ whole genome shotgun (WGS) entry which is preliminary data.</text>
</comment>
<dbReference type="AlphaFoldDB" id="A0ABD2P6R4"/>
<accession>A0ABD2P6R4</accession>
<dbReference type="PROSITE" id="PS50240">
    <property type="entry name" value="TRYPSIN_DOM"/>
    <property type="match status" value="1"/>
</dbReference>
<evidence type="ECO:0000259" key="2">
    <source>
        <dbReference type="PROSITE" id="PS50240"/>
    </source>
</evidence>
<evidence type="ECO:0000313" key="4">
    <source>
        <dbReference type="Proteomes" id="UP001516400"/>
    </source>
</evidence>
<dbReference type="InterPro" id="IPR009003">
    <property type="entry name" value="Peptidase_S1_PA"/>
</dbReference>
<gene>
    <name evidence="3" type="ORF">HHI36_000916</name>
</gene>
<organism evidence="3 4">
    <name type="scientific">Cryptolaemus montrouzieri</name>
    <dbReference type="NCBI Taxonomy" id="559131"/>
    <lineage>
        <taxon>Eukaryota</taxon>
        <taxon>Metazoa</taxon>
        <taxon>Ecdysozoa</taxon>
        <taxon>Arthropoda</taxon>
        <taxon>Hexapoda</taxon>
        <taxon>Insecta</taxon>
        <taxon>Pterygota</taxon>
        <taxon>Neoptera</taxon>
        <taxon>Endopterygota</taxon>
        <taxon>Coleoptera</taxon>
        <taxon>Polyphaga</taxon>
        <taxon>Cucujiformia</taxon>
        <taxon>Coccinelloidea</taxon>
        <taxon>Coccinellidae</taxon>
        <taxon>Scymninae</taxon>
        <taxon>Scymnini</taxon>
        <taxon>Cryptolaemus</taxon>
    </lineage>
</organism>
<evidence type="ECO:0000256" key="1">
    <source>
        <dbReference type="ARBA" id="ARBA00023157"/>
    </source>
</evidence>
<protein>
    <recommendedName>
        <fullName evidence="2">Peptidase S1 domain-containing protein</fullName>
    </recommendedName>
</protein>
<dbReference type="Pfam" id="PF00089">
    <property type="entry name" value="Trypsin"/>
    <property type="match status" value="1"/>
</dbReference>
<dbReference type="InterPro" id="IPR001254">
    <property type="entry name" value="Trypsin_dom"/>
</dbReference>
<dbReference type="Proteomes" id="UP001516400">
    <property type="component" value="Unassembled WGS sequence"/>
</dbReference>
<reference evidence="3 4" key="1">
    <citation type="journal article" date="2021" name="BMC Biol.">
        <title>Horizontally acquired antibacterial genes associated with adaptive radiation of ladybird beetles.</title>
        <authorList>
            <person name="Li H.S."/>
            <person name="Tang X.F."/>
            <person name="Huang Y.H."/>
            <person name="Xu Z.Y."/>
            <person name="Chen M.L."/>
            <person name="Du X.Y."/>
            <person name="Qiu B.Y."/>
            <person name="Chen P.T."/>
            <person name="Zhang W."/>
            <person name="Slipinski A."/>
            <person name="Escalona H.E."/>
            <person name="Waterhouse R.M."/>
            <person name="Zwick A."/>
            <person name="Pang H."/>
        </authorList>
    </citation>
    <scope>NUCLEOTIDE SEQUENCE [LARGE SCALE GENOMIC DNA]</scope>
    <source>
        <strain evidence="3">SYSU2018</strain>
    </source>
</reference>
<dbReference type="InterPro" id="IPR043504">
    <property type="entry name" value="Peptidase_S1_PA_chymotrypsin"/>
</dbReference>
<dbReference type="Gene3D" id="2.40.10.10">
    <property type="entry name" value="Trypsin-like serine proteases"/>
    <property type="match status" value="1"/>
</dbReference>
<feature type="non-terminal residue" evidence="3">
    <location>
        <position position="1"/>
    </location>
</feature>
<dbReference type="SUPFAM" id="SSF50494">
    <property type="entry name" value="Trypsin-like serine proteases"/>
    <property type="match status" value="1"/>
</dbReference>
<feature type="domain" description="Peptidase S1" evidence="2">
    <location>
        <begin position="105"/>
        <end position="181"/>
    </location>
</feature>
<sequence>GRVFVTLFGYPSKCNLRGSSYACTLSFACWMAGGSSQSGCNGSPWIVACCDTSKKKIVEHGTKNETLLPKEQEHKENFSAVLQRRTDDAGIECGISSDRLLMKRIIGGNRARFGQYPWQVYIKIGSYQCGGVLVSHHYVATAAHCIISAKLKDILVYLGELDTQDTGEVSELAPAELHRVG</sequence>
<keyword evidence="4" id="KW-1185">Reference proteome</keyword>
<keyword evidence="1" id="KW-1015">Disulfide bond</keyword>
<dbReference type="PANTHER" id="PTHR24252">
    <property type="entry name" value="ACROSIN-RELATED"/>
    <property type="match status" value="1"/>
</dbReference>
<dbReference type="EMBL" id="JABFTP020000185">
    <property type="protein sequence ID" value="KAL3286407.1"/>
    <property type="molecule type" value="Genomic_DNA"/>
</dbReference>
<name>A0ABD2P6R4_9CUCU</name>
<feature type="non-terminal residue" evidence="3">
    <location>
        <position position="181"/>
    </location>
</feature>
<evidence type="ECO:0000313" key="3">
    <source>
        <dbReference type="EMBL" id="KAL3286407.1"/>
    </source>
</evidence>
<dbReference type="PANTHER" id="PTHR24252:SF7">
    <property type="entry name" value="HYALIN"/>
    <property type="match status" value="1"/>
</dbReference>
<proteinExistence type="predicted"/>